<protein>
    <recommendedName>
        <fullName evidence="3">MalT-like TPR region domain-containing protein</fullName>
    </recommendedName>
</protein>
<dbReference type="OrthoDB" id="1892356at2759"/>
<sequence length="428" mass="46899">MRLAAEVSKAMRNRIIPSISLIKLPPEAVAPPSIRQFSSSLSNSTHNPVAVEMIKYATSLAREQKTEESYARGLLVLEQCESTQFDDNSKGLVELARSTLMFERGLHESAIERLGKIQELSLSSIAIKVAASEALGGIYLEHYQEDAASAVADLALQIIGSIRLEIGDGGGFEILETRIKALKGLIELSRGNLDSARSIFDEVQGHRFFIGNAALSCGEYLHGMRNFSTAKELYKKVIKEISENKGFSDPNNIGACNMAAEEVEIAAACALGQLEAHMGNFNDAEEILTAALKKTEERFGAHHPKVGVVLTCIALMYKLKATVERSSSLLIQEGLFRRAVELLKAPPLDVDGEASENVYRKDIIAFARGGYGETLRVQKSRKAEGERLKEWAENGWGNRCMSLGEALELSETSTRVPVIDTRICRVLL</sequence>
<dbReference type="PANTHER" id="PTHR47868:SF2">
    <property type="entry name" value="OS05G0457700 PROTEIN"/>
    <property type="match status" value="1"/>
</dbReference>
<dbReference type="SUPFAM" id="SSF48452">
    <property type="entry name" value="TPR-like"/>
    <property type="match status" value="1"/>
</dbReference>
<accession>A0A022RP30</accession>
<gene>
    <name evidence="1" type="ORF">MIMGU_mgv1a006881mg</name>
</gene>
<dbReference type="KEGG" id="egt:105952973"/>
<dbReference type="EMBL" id="KI630319">
    <property type="protein sequence ID" value="EYU41751.1"/>
    <property type="molecule type" value="Genomic_DNA"/>
</dbReference>
<dbReference type="Proteomes" id="UP000030748">
    <property type="component" value="Unassembled WGS sequence"/>
</dbReference>
<dbReference type="PhylomeDB" id="A0A022RP30"/>
<reference evidence="1 2" key="1">
    <citation type="journal article" date="2013" name="Proc. Natl. Acad. Sci. U.S.A.">
        <title>Fine-scale variation in meiotic recombination in Mimulus inferred from population shotgun sequencing.</title>
        <authorList>
            <person name="Hellsten U."/>
            <person name="Wright K.M."/>
            <person name="Jenkins J."/>
            <person name="Shu S."/>
            <person name="Yuan Y."/>
            <person name="Wessler S.R."/>
            <person name="Schmutz J."/>
            <person name="Willis J.H."/>
            <person name="Rokhsar D.S."/>
        </authorList>
    </citation>
    <scope>NUCLEOTIDE SEQUENCE [LARGE SCALE GENOMIC DNA]</scope>
    <source>
        <strain evidence="2">cv. DUN x IM62</strain>
    </source>
</reference>
<dbReference type="Gene3D" id="1.25.40.10">
    <property type="entry name" value="Tetratricopeptide repeat domain"/>
    <property type="match status" value="1"/>
</dbReference>
<evidence type="ECO:0000313" key="1">
    <source>
        <dbReference type="EMBL" id="EYU41751.1"/>
    </source>
</evidence>
<dbReference type="AlphaFoldDB" id="A0A022RP30"/>
<keyword evidence="2" id="KW-1185">Reference proteome</keyword>
<organism evidence="1 2">
    <name type="scientific">Erythranthe guttata</name>
    <name type="common">Yellow monkey flower</name>
    <name type="synonym">Mimulus guttatus</name>
    <dbReference type="NCBI Taxonomy" id="4155"/>
    <lineage>
        <taxon>Eukaryota</taxon>
        <taxon>Viridiplantae</taxon>
        <taxon>Streptophyta</taxon>
        <taxon>Embryophyta</taxon>
        <taxon>Tracheophyta</taxon>
        <taxon>Spermatophyta</taxon>
        <taxon>Magnoliopsida</taxon>
        <taxon>eudicotyledons</taxon>
        <taxon>Gunneridae</taxon>
        <taxon>Pentapetalae</taxon>
        <taxon>asterids</taxon>
        <taxon>lamiids</taxon>
        <taxon>Lamiales</taxon>
        <taxon>Phrymaceae</taxon>
        <taxon>Erythranthe</taxon>
    </lineage>
</organism>
<name>A0A022RP30_ERYGU</name>
<dbReference type="GO" id="GO:0005739">
    <property type="term" value="C:mitochondrion"/>
    <property type="evidence" value="ECO:0000318"/>
    <property type="project" value="GO_Central"/>
</dbReference>
<dbReference type="OMA" id="AWEATMG"/>
<dbReference type="STRING" id="4155.A0A022RP30"/>
<proteinExistence type="predicted"/>
<dbReference type="PANTHER" id="PTHR47868">
    <property type="entry name" value="OS05G0457700 PROTEIN"/>
    <property type="match status" value="1"/>
</dbReference>
<evidence type="ECO:0000313" key="2">
    <source>
        <dbReference type="Proteomes" id="UP000030748"/>
    </source>
</evidence>
<dbReference type="eggNOG" id="ENOG502QSKK">
    <property type="taxonomic scope" value="Eukaryota"/>
</dbReference>
<evidence type="ECO:0008006" key="3">
    <source>
        <dbReference type="Google" id="ProtNLM"/>
    </source>
</evidence>
<dbReference type="Pfam" id="PF13374">
    <property type="entry name" value="TPR_10"/>
    <property type="match status" value="1"/>
</dbReference>
<dbReference type="InterPro" id="IPR011990">
    <property type="entry name" value="TPR-like_helical_dom_sf"/>
</dbReference>